<organism evidence="2 3">
    <name type="scientific">Penicillium cataractarum</name>
    <dbReference type="NCBI Taxonomy" id="2100454"/>
    <lineage>
        <taxon>Eukaryota</taxon>
        <taxon>Fungi</taxon>
        <taxon>Dikarya</taxon>
        <taxon>Ascomycota</taxon>
        <taxon>Pezizomycotina</taxon>
        <taxon>Eurotiomycetes</taxon>
        <taxon>Eurotiomycetidae</taxon>
        <taxon>Eurotiales</taxon>
        <taxon>Aspergillaceae</taxon>
        <taxon>Penicillium</taxon>
    </lineage>
</organism>
<evidence type="ECO:0000313" key="2">
    <source>
        <dbReference type="EMBL" id="KAJ5369261.1"/>
    </source>
</evidence>
<gene>
    <name evidence="2" type="ORF">N7496_009021</name>
</gene>
<dbReference type="Pfam" id="PF12937">
    <property type="entry name" value="F-box-like"/>
    <property type="match status" value="1"/>
</dbReference>
<keyword evidence="3" id="KW-1185">Reference proteome</keyword>
<evidence type="ECO:0000259" key="1">
    <source>
        <dbReference type="Pfam" id="PF12937"/>
    </source>
</evidence>
<comment type="caution">
    <text evidence="2">The sequence shown here is derived from an EMBL/GenBank/DDBJ whole genome shotgun (WGS) entry which is preliminary data.</text>
</comment>
<dbReference type="Gene3D" id="3.80.10.10">
    <property type="entry name" value="Ribonuclease Inhibitor"/>
    <property type="match status" value="1"/>
</dbReference>
<dbReference type="AlphaFoldDB" id="A0A9W9RZS2"/>
<feature type="domain" description="F-box" evidence="1">
    <location>
        <begin position="7"/>
        <end position="78"/>
    </location>
</feature>
<dbReference type="GeneID" id="81441119"/>
<accession>A0A9W9RZS2</accession>
<name>A0A9W9RZS2_9EURO</name>
<dbReference type="Proteomes" id="UP001147782">
    <property type="component" value="Unassembled WGS sequence"/>
</dbReference>
<dbReference type="SUPFAM" id="SSF52047">
    <property type="entry name" value="RNI-like"/>
    <property type="match status" value="1"/>
</dbReference>
<sequence>MAQVGPENLPPEVMYMILGYLGVPTWWQPSSGPQFCLSKSHEKPDQPVWYSVQRNLLRNLCLVCREWRRLVEPILYQEFMPGHGGSWRSDSYTWDRRLTSYLLADLSIERPERAKWAAARAREVPTPRPEPITWREAKDTLREIARALESDDLRTLSPSDLLAGLMAELPHLEHLSLQIGGAGSMLGAKGLRAAEVSRLPLKTIDICYAASKYVVECAMLLPLDEYVSDLWEACPSLETLNLHMCTSLWNRLTPFPPLPKLTTLRLTHSCQSKSNLEHILSASQGLRHFYYESTTRGHFIPGDPLTHDKAVQLGDAVELLKRHRATLETLHLDRRRESIFPGSLDLGPVVRFQNFPALYHLFLSMDEIHLRIEGRDTKEDPELWIQILPPNIKSLHLASTILDARCLGEESLIRGQARAISRGPFSSLREVRWGARQKNQGECQFPVCPFQPLLPHTYKDRHIKVKELSSQSAIEAMFAAAGVDFGVAVWPGSLVTFSDASKFHLGYFNVATNDNYPPQPLPDEDEDLW</sequence>
<reference evidence="2" key="1">
    <citation type="submission" date="2022-11" db="EMBL/GenBank/DDBJ databases">
        <authorList>
            <person name="Petersen C."/>
        </authorList>
    </citation>
    <scope>NUCLEOTIDE SEQUENCE</scope>
    <source>
        <strain evidence="2">IBT 29864</strain>
    </source>
</reference>
<evidence type="ECO:0000313" key="3">
    <source>
        <dbReference type="Proteomes" id="UP001147782"/>
    </source>
</evidence>
<proteinExistence type="predicted"/>
<dbReference type="OrthoDB" id="2520703at2759"/>
<protein>
    <recommendedName>
        <fullName evidence="1">F-box domain-containing protein</fullName>
    </recommendedName>
</protein>
<dbReference type="InterPro" id="IPR032675">
    <property type="entry name" value="LRR_dom_sf"/>
</dbReference>
<dbReference type="InterPro" id="IPR001810">
    <property type="entry name" value="F-box_dom"/>
</dbReference>
<reference evidence="2" key="2">
    <citation type="journal article" date="2023" name="IMA Fungus">
        <title>Comparative genomic study of the Penicillium genus elucidates a diverse pangenome and 15 lateral gene transfer events.</title>
        <authorList>
            <person name="Petersen C."/>
            <person name="Sorensen T."/>
            <person name="Nielsen M.R."/>
            <person name="Sondergaard T.E."/>
            <person name="Sorensen J.L."/>
            <person name="Fitzpatrick D.A."/>
            <person name="Frisvad J.C."/>
            <person name="Nielsen K.L."/>
        </authorList>
    </citation>
    <scope>NUCLEOTIDE SEQUENCE</scope>
    <source>
        <strain evidence="2">IBT 29864</strain>
    </source>
</reference>
<dbReference type="RefSeq" id="XP_056554003.1">
    <property type="nucleotide sequence ID" value="XM_056701940.1"/>
</dbReference>
<dbReference type="EMBL" id="JAPZBS010000007">
    <property type="protein sequence ID" value="KAJ5369261.1"/>
    <property type="molecule type" value="Genomic_DNA"/>
</dbReference>